<proteinExistence type="predicted"/>
<gene>
    <name evidence="1" type="ORF">AC244_33355</name>
</gene>
<protein>
    <submittedName>
        <fullName evidence="1">Uncharacterized protein</fullName>
    </submittedName>
</protein>
<dbReference type="OrthoDB" id="9919454at2"/>
<dbReference type="RefSeq" id="WP_053253099.1">
    <property type="nucleotide sequence ID" value="NZ_LGAP01000048.1"/>
</dbReference>
<dbReference type="EMBL" id="LGAP01000048">
    <property type="protein sequence ID" value="KOF12617.1"/>
    <property type="molecule type" value="Genomic_DNA"/>
</dbReference>
<name>A0A0L8BDD7_ENSAD</name>
<reference evidence="2" key="1">
    <citation type="submission" date="2015-07" db="EMBL/GenBank/DDBJ databases">
        <title>Whole genome sequence of an Ensifer adhaerens strain isolated from a cave pool in the Wind Cave National Park.</title>
        <authorList>
            <person name="Eng W.W.H."/>
            <person name="Gan H.M."/>
            <person name="Barton H.A."/>
            <person name="Savka M.A."/>
        </authorList>
    </citation>
    <scope>NUCLEOTIDE SEQUENCE [LARGE SCALE GENOMIC DNA]</scope>
    <source>
        <strain evidence="2">SD006</strain>
    </source>
</reference>
<accession>A0A0L8BDD7</accession>
<evidence type="ECO:0000313" key="2">
    <source>
        <dbReference type="Proteomes" id="UP000037425"/>
    </source>
</evidence>
<comment type="caution">
    <text evidence="1">The sequence shown here is derived from an EMBL/GenBank/DDBJ whole genome shotgun (WGS) entry which is preliminary data.</text>
</comment>
<sequence>MSDTDRPHPSTVVLFARNYLAQRDSIAKQLRDAIANGRTRDADKLMIKLTAHEKYIADNRLERFRKS</sequence>
<organism evidence="1 2">
    <name type="scientific">Ensifer adhaerens</name>
    <name type="common">Sinorhizobium morelense</name>
    <dbReference type="NCBI Taxonomy" id="106592"/>
    <lineage>
        <taxon>Bacteria</taxon>
        <taxon>Pseudomonadati</taxon>
        <taxon>Pseudomonadota</taxon>
        <taxon>Alphaproteobacteria</taxon>
        <taxon>Hyphomicrobiales</taxon>
        <taxon>Rhizobiaceae</taxon>
        <taxon>Sinorhizobium/Ensifer group</taxon>
        <taxon>Ensifer</taxon>
    </lineage>
</organism>
<evidence type="ECO:0000313" key="1">
    <source>
        <dbReference type="EMBL" id="KOF12617.1"/>
    </source>
</evidence>
<dbReference type="PATRIC" id="fig|106592.7.peg.6159"/>
<dbReference type="AlphaFoldDB" id="A0A0L8BDD7"/>
<dbReference type="Proteomes" id="UP000037425">
    <property type="component" value="Unassembled WGS sequence"/>
</dbReference>